<keyword evidence="3" id="KW-1185">Reference proteome</keyword>
<comment type="caution">
    <text evidence="2">The sequence shown here is derived from an EMBL/GenBank/DDBJ whole genome shotgun (WGS) entry which is preliminary data.</text>
</comment>
<feature type="compositionally biased region" description="Polar residues" evidence="1">
    <location>
        <begin position="45"/>
        <end position="54"/>
    </location>
</feature>
<name>A0ABQ7GEW7_DUNSA</name>
<proteinExistence type="predicted"/>
<sequence length="163" mass="18494">MQMKMLRTPVHSVSPRFVRFGFESIHRCGAQLARTSATKKDNDDTLSNLESVLGSSDEDARPKEDEELVEWWRIRPRQSAPPRTKTMAPGSSGRFVMSEDFMEELRVGRKTELGSQLEVPRVQPLMSYVLCLVNFSCAGTFMNVQAFQVSEGPLWRSRHVTTA</sequence>
<feature type="region of interest" description="Disordered" evidence="1">
    <location>
        <begin position="34"/>
        <end position="64"/>
    </location>
</feature>
<dbReference type="EMBL" id="MU069828">
    <property type="protein sequence ID" value="KAF5833139.1"/>
    <property type="molecule type" value="Genomic_DNA"/>
</dbReference>
<evidence type="ECO:0000313" key="2">
    <source>
        <dbReference type="EMBL" id="KAF5833139.1"/>
    </source>
</evidence>
<reference evidence="2" key="1">
    <citation type="submission" date="2017-08" db="EMBL/GenBank/DDBJ databases">
        <authorList>
            <person name="Polle J.E."/>
            <person name="Barry K."/>
            <person name="Cushman J."/>
            <person name="Schmutz J."/>
            <person name="Tran D."/>
            <person name="Hathwaick L.T."/>
            <person name="Yim W.C."/>
            <person name="Jenkins J."/>
            <person name="Mckie-Krisberg Z.M."/>
            <person name="Prochnik S."/>
            <person name="Lindquist E."/>
            <person name="Dockter R.B."/>
            <person name="Adam C."/>
            <person name="Molina H."/>
            <person name="Bunkerborg J."/>
            <person name="Jin E."/>
            <person name="Buchheim M."/>
            <person name="Magnuson J."/>
        </authorList>
    </citation>
    <scope>NUCLEOTIDE SEQUENCE</scope>
    <source>
        <strain evidence="2">CCAP 19/18</strain>
    </source>
</reference>
<organism evidence="2 3">
    <name type="scientific">Dunaliella salina</name>
    <name type="common">Green alga</name>
    <name type="synonym">Protococcus salinus</name>
    <dbReference type="NCBI Taxonomy" id="3046"/>
    <lineage>
        <taxon>Eukaryota</taxon>
        <taxon>Viridiplantae</taxon>
        <taxon>Chlorophyta</taxon>
        <taxon>core chlorophytes</taxon>
        <taxon>Chlorophyceae</taxon>
        <taxon>CS clade</taxon>
        <taxon>Chlamydomonadales</taxon>
        <taxon>Dunaliellaceae</taxon>
        <taxon>Dunaliella</taxon>
    </lineage>
</organism>
<evidence type="ECO:0008006" key="4">
    <source>
        <dbReference type="Google" id="ProtNLM"/>
    </source>
</evidence>
<dbReference type="Proteomes" id="UP000815325">
    <property type="component" value="Unassembled WGS sequence"/>
</dbReference>
<evidence type="ECO:0000313" key="3">
    <source>
        <dbReference type="Proteomes" id="UP000815325"/>
    </source>
</evidence>
<accession>A0ABQ7GEW7</accession>
<gene>
    <name evidence="2" type="ORF">DUNSADRAFT_10658</name>
</gene>
<protein>
    <recommendedName>
        <fullName evidence="4">Encoded protein</fullName>
    </recommendedName>
</protein>
<evidence type="ECO:0000256" key="1">
    <source>
        <dbReference type="SAM" id="MobiDB-lite"/>
    </source>
</evidence>